<gene>
    <name evidence="4" type="ORF">CLV43_1011093</name>
</gene>
<sequence>MTDLRGWGVSEQHLLPDVVVAYVDNELSTTAHGRATAHLARCPLCAAEAAYQQQVRLAVRTAGMPNCASGFLDKLRAIPQEADLPEMPDNLAMTEDGQLVTVLRPDRAQAAGAFGSGPVLGASRPLGTGSSVLGRFVGTRRARNSAGAVVSGLVLGALVLVTPSGEPSPQARPTPPRDIGSPTVTVEPASAVGPLQHDENDRLDLLRSVSHGR</sequence>
<evidence type="ECO:0000256" key="3">
    <source>
        <dbReference type="SAM" id="MobiDB-lite"/>
    </source>
</evidence>
<keyword evidence="2" id="KW-0804">Transcription</keyword>
<dbReference type="EMBL" id="PVTF01000001">
    <property type="protein sequence ID" value="PRY46812.1"/>
    <property type="molecule type" value="Genomic_DNA"/>
</dbReference>
<proteinExistence type="predicted"/>
<evidence type="ECO:0000256" key="2">
    <source>
        <dbReference type="ARBA" id="ARBA00023163"/>
    </source>
</evidence>
<keyword evidence="5" id="KW-1185">Reference proteome</keyword>
<comment type="caution">
    <text evidence="4">The sequence shown here is derived from an EMBL/GenBank/DDBJ whole genome shotgun (WGS) entry which is preliminary data.</text>
</comment>
<name>A0A2T0TM62_9PSEU</name>
<dbReference type="Proteomes" id="UP000239494">
    <property type="component" value="Unassembled WGS sequence"/>
</dbReference>
<evidence type="ECO:0000313" key="4">
    <source>
        <dbReference type="EMBL" id="PRY46812.1"/>
    </source>
</evidence>
<dbReference type="RefSeq" id="WP_211304219.1">
    <property type="nucleotide sequence ID" value="NZ_PVTF01000001.1"/>
</dbReference>
<keyword evidence="1" id="KW-0805">Transcription regulation</keyword>
<dbReference type="AlphaFoldDB" id="A0A2T0TM62"/>
<feature type="compositionally biased region" description="Basic and acidic residues" evidence="3">
    <location>
        <begin position="196"/>
        <end position="205"/>
    </location>
</feature>
<evidence type="ECO:0000256" key="1">
    <source>
        <dbReference type="ARBA" id="ARBA00023015"/>
    </source>
</evidence>
<protein>
    <submittedName>
        <fullName evidence="4">Uncharacterized protein</fullName>
    </submittedName>
</protein>
<reference evidence="4 5" key="1">
    <citation type="submission" date="2018-03" db="EMBL/GenBank/DDBJ databases">
        <title>Genomic Encyclopedia of Archaeal and Bacterial Type Strains, Phase II (KMG-II): from individual species to whole genera.</title>
        <authorList>
            <person name="Goeker M."/>
        </authorList>
    </citation>
    <scope>NUCLEOTIDE SEQUENCE [LARGE SCALE GENOMIC DNA]</scope>
    <source>
        <strain evidence="4 5">DSM 44720</strain>
    </source>
</reference>
<feature type="region of interest" description="Disordered" evidence="3">
    <location>
        <begin position="165"/>
        <end position="213"/>
    </location>
</feature>
<evidence type="ECO:0000313" key="5">
    <source>
        <dbReference type="Proteomes" id="UP000239494"/>
    </source>
</evidence>
<dbReference type="Gene3D" id="1.10.10.1320">
    <property type="entry name" value="Anti-sigma factor, zinc-finger domain"/>
    <property type="match status" value="1"/>
</dbReference>
<accession>A0A2T0TM62</accession>
<organism evidence="4 5">
    <name type="scientific">Umezawaea tangerina</name>
    <dbReference type="NCBI Taxonomy" id="84725"/>
    <lineage>
        <taxon>Bacteria</taxon>
        <taxon>Bacillati</taxon>
        <taxon>Actinomycetota</taxon>
        <taxon>Actinomycetes</taxon>
        <taxon>Pseudonocardiales</taxon>
        <taxon>Pseudonocardiaceae</taxon>
        <taxon>Umezawaea</taxon>
    </lineage>
</organism>
<dbReference type="InterPro" id="IPR041916">
    <property type="entry name" value="Anti_sigma_zinc_sf"/>
</dbReference>